<name>A0ACB7Y9V4_9ERIC</name>
<organism evidence="1 2">
    <name type="scientific">Vaccinium darrowii</name>
    <dbReference type="NCBI Taxonomy" id="229202"/>
    <lineage>
        <taxon>Eukaryota</taxon>
        <taxon>Viridiplantae</taxon>
        <taxon>Streptophyta</taxon>
        <taxon>Embryophyta</taxon>
        <taxon>Tracheophyta</taxon>
        <taxon>Spermatophyta</taxon>
        <taxon>Magnoliopsida</taxon>
        <taxon>eudicotyledons</taxon>
        <taxon>Gunneridae</taxon>
        <taxon>Pentapetalae</taxon>
        <taxon>asterids</taxon>
        <taxon>Ericales</taxon>
        <taxon>Ericaceae</taxon>
        <taxon>Vaccinioideae</taxon>
        <taxon>Vaccinieae</taxon>
        <taxon>Vaccinium</taxon>
    </lineage>
</organism>
<protein>
    <submittedName>
        <fullName evidence="1">Uncharacterized protein</fullName>
    </submittedName>
</protein>
<reference evidence="1 2" key="1">
    <citation type="journal article" date="2021" name="Hortic Res">
        <title>High-quality reference genome and annotation aids understanding of berry development for evergreen blueberry (Vaccinium darrowii).</title>
        <authorList>
            <person name="Yu J."/>
            <person name="Hulse-Kemp A.M."/>
            <person name="Babiker E."/>
            <person name="Staton M."/>
        </authorList>
    </citation>
    <scope>NUCLEOTIDE SEQUENCE [LARGE SCALE GENOMIC DNA]</scope>
    <source>
        <strain evidence="2">cv. NJ 8807/NJ 8810</strain>
        <tissue evidence="1">Young leaf</tissue>
    </source>
</reference>
<gene>
    <name evidence="1" type="ORF">Vadar_031001</name>
</gene>
<proteinExistence type="predicted"/>
<evidence type="ECO:0000313" key="1">
    <source>
        <dbReference type="EMBL" id="KAH7850322.1"/>
    </source>
</evidence>
<dbReference type="Proteomes" id="UP000828048">
    <property type="component" value="Chromosome 7"/>
</dbReference>
<sequence length="179" mass="20138">MSDCKFLLSIGMNLHGIVGMDPPNDGYFTNLMQSDSQEELFGVELQYFNPNAQVFTQETQFTTATGSISRKQQRGANFTIDEDELLVSAWLNISMDPVHALHLQVLRLLCQVEPLNPSGVNEADKEPSQHCIPVRTLLGYVEEPTKMVLKVSKEKSIEKTKKWGIILSSYSKCDKSRGR</sequence>
<evidence type="ECO:0000313" key="2">
    <source>
        <dbReference type="Proteomes" id="UP000828048"/>
    </source>
</evidence>
<dbReference type="EMBL" id="CM037157">
    <property type="protein sequence ID" value="KAH7850322.1"/>
    <property type="molecule type" value="Genomic_DNA"/>
</dbReference>
<keyword evidence="2" id="KW-1185">Reference proteome</keyword>
<accession>A0ACB7Y9V4</accession>
<comment type="caution">
    <text evidence="1">The sequence shown here is derived from an EMBL/GenBank/DDBJ whole genome shotgun (WGS) entry which is preliminary data.</text>
</comment>